<proteinExistence type="predicted"/>
<sequence>MIFKLCNRTLQTLDSLNSNFSITDEDTQFSIVEPKIRLQQIMEISFSSDPTYEEVLKFNALFSQLTMFITAKKYNPDTYEDNLDILDGLLWLSGNHPEEVYNDNKIFRQIVDSDGLDAHIRKVTDRLHNNIDIISKKLRDKYSSM</sequence>
<reference evidence="1" key="1">
    <citation type="journal article" date="2022" name="Front. Microbiol.">
        <title>Feed Insects as a Reservoir of Granadaene-Producing Lactococci.</title>
        <authorList>
            <person name="Neuzil-Bunesova V."/>
            <person name="Ramirez Garcia A."/>
            <person name="Modrackova N."/>
            <person name="Makovska M."/>
            <person name="Sabolova M."/>
            <person name="Sproer C."/>
            <person name="Bunk B."/>
            <person name="Blom J."/>
            <person name="Schwab C."/>
        </authorList>
    </citation>
    <scope>NUCLEOTIDE SEQUENCE</scope>
    <source>
        <strain evidence="1">I4/6O</strain>
    </source>
</reference>
<protein>
    <submittedName>
        <fullName evidence="1">Uncharacterized protein</fullName>
    </submittedName>
</protein>
<dbReference type="RefSeq" id="WP_252175962.1">
    <property type="nucleotide sequence ID" value="NZ_CP086396.1"/>
</dbReference>
<dbReference type="EMBL" id="CP086396">
    <property type="protein sequence ID" value="USJ21571.1"/>
    <property type="molecule type" value="Genomic_DNA"/>
</dbReference>
<geneLocation type="plasmid" evidence="1 2">
    <name>p1</name>
</geneLocation>
<evidence type="ECO:0000313" key="2">
    <source>
        <dbReference type="Proteomes" id="UP001056730"/>
    </source>
</evidence>
<keyword evidence="1" id="KW-0614">Plasmid</keyword>
<dbReference type="KEGG" id="lfo:LMK00_11645"/>
<accession>A0A9Q8Y468</accession>
<organism evidence="1 2">
    <name type="scientific">Lactococcus formosensis</name>
    <dbReference type="NCBI Taxonomy" id="1281486"/>
    <lineage>
        <taxon>Bacteria</taxon>
        <taxon>Bacillati</taxon>
        <taxon>Bacillota</taxon>
        <taxon>Bacilli</taxon>
        <taxon>Lactobacillales</taxon>
        <taxon>Streptococcaceae</taxon>
        <taxon>Lactococcus</taxon>
    </lineage>
</organism>
<dbReference type="AlphaFoldDB" id="A0A9Q8Y468"/>
<name>A0A9Q8Y468_9LACT</name>
<evidence type="ECO:0000313" key="1">
    <source>
        <dbReference type="EMBL" id="USJ21571.1"/>
    </source>
</evidence>
<gene>
    <name evidence="1" type="ORF">LMK00_11645</name>
</gene>
<dbReference type="Proteomes" id="UP001056730">
    <property type="component" value="Plasmid p1"/>
</dbReference>